<organism evidence="1 2">
    <name type="scientific">Pseudorhodoferax aquiterrae</name>
    <dbReference type="NCBI Taxonomy" id="747304"/>
    <lineage>
        <taxon>Bacteria</taxon>
        <taxon>Pseudomonadati</taxon>
        <taxon>Pseudomonadota</taxon>
        <taxon>Betaproteobacteria</taxon>
        <taxon>Burkholderiales</taxon>
        <taxon>Comamonadaceae</taxon>
    </lineage>
</organism>
<evidence type="ECO:0000313" key="2">
    <source>
        <dbReference type="Proteomes" id="UP000626210"/>
    </source>
</evidence>
<gene>
    <name evidence="1" type="ORF">GCM10007320_50870</name>
</gene>
<accession>A0ABQ3G945</accession>
<proteinExistence type="predicted"/>
<keyword evidence="2" id="KW-1185">Reference proteome</keyword>
<protein>
    <submittedName>
        <fullName evidence="1">Uncharacterized protein</fullName>
    </submittedName>
</protein>
<dbReference type="RefSeq" id="WP_189689671.1">
    <property type="nucleotide sequence ID" value="NZ_BMYK01000022.1"/>
</dbReference>
<sequence>MSTPAEDKAFADLRARFALVGHQLHRTNAEDGQVRYFSTRWGLVRELGNLEEASAFLAQIGGAQ</sequence>
<name>A0ABQ3G945_9BURK</name>
<reference evidence="2" key="1">
    <citation type="journal article" date="2019" name="Int. J. Syst. Evol. Microbiol.">
        <title>The Global Catalogue of Microorganisms (GCM) 10K type strain sequencing project: providing services to taxonomists for standard genome sequencing and annotation.</title>
        <authorList>
            <consortium name="The Broad Institute Genomics Platform"/>
            <consortium name="The Broad Institute Genome Sequencing Center for Infectious Disease"/>
            <person name="Wu L."/>
            <person name="Ma J."/>
        </authorList>
    </citation>
    <scope>NUCLEOTIDE SEQUENCE [LARGE SCALE GENOMIC DNA]</scope>
    <source>
        <strain evidence="2">KCTC 23314</strain>
    </source>
</reference>
<dbReference type="Proteomes" id="UP000626210">
    <property type="component" value="Unassembled WGS sequence"/>
</dbReference>
<dbReference type="EMBL" id="BMYK01000022">
    <property type="protein sequence ID" value="GHC96689.1"/>
    <property type="molecule type" value="Genomic_DNA"/>
</dbReference>
<evidence type="ECO:0000313" key="1">
    <source>
        <dbReference type="EMBL" id="GHC96689.1"/>
    </source>
</evidence>
<comment type="caution">
    <text evidence="1">The sequence shown here is derived from an EMBL/GenBank/DDBJ whole genome shotgun (WGS) entry which is preliminary data.</text>
</comment>